<evidence type="ECO:0000313" key="7">
    <source>
        <dbReference type="Proteomes" id="UP000642144"/>
    </source>
</evidence>
<evidence type="ECO:0000313" key="6">
    <source>
        <dbReference type="EMBL" id="MYN27736.1"/>
    </source>
</evidence>
<dbReference type="Proteomes" id="UP000642144">
    <property type="component" value="Unassembled WGS sequence"/>
</dbReference>
<feature type="transmembrane region" description="Helical" evidence="4">
    <location>
        <begin position="94"/>
        <end position="116"/>
    </location>
</feature>
<dbReference type="Gene3D" id="1.20.1250.20">
    <property type="entry name" value="MFS general substrate transporter like domains"/>
    <property type="match status" value="2"/>
</dbReference>
<feature type="transmembrane region" description="Helical" evidence="4">
    <location>
        <begin position="128"/>
        <end position="150"/>
    </location>
</feature>
<accession>A0ABW9W1E2</accession>
<evidence type="ECO:0000256" key="2">
    <source>
        <dbReference type="ARBA" id="ARBA00022989"/>
    </source>
</evidence>
<feature type="transmembrane region" description="Helical" evidence="4">
    <location>
        <begin position="162"/>
        <end position="181"/>
    </location>
</feature>
<dbReference type="InterPro" id="IPR036259">
    <property type="entry name" value="MFS_trans_sf"/>
</dbReference>
<dbReference type="InterPro" id="IPR052524">
    <property type="entry name" value="MFS_Cyanate_Porter"/>
</dbReference>
<comment type="caution">
    <text evidence="6">The sequence shown here is derived from an EMBL/GenBank/DDBJ whole genome shotgun (WGS) entry which is preliminary data.</text>
</comment>
<evidence type="ECO:0000259" key="5">
    <source>
        <dbReference type="PROSITE" id="PS50850"/>
    </source>
</evidence>
<feature type="transmembrane region" description="Helical" evidence="4">
    <location>
        <begin position="234"/>
        <end position="255"/>
    </location>
</feature>
<organism evidence="6 7">
    <name type="scientific">Duganella levis</name>
    <dbReference type="NCBI Taxonomy" id="2692169"/>
    <lineage>
        <taxon>Bacteria</taxon>
        <taxon>Pseudomonadati</taxon>
        <taxon>Pseudomonadota</taxon>
        <taxon>Betaproteobacteria</taxon>
        <taxon>Burkholderiales</taxon>
        <taxon>Oxalobacteraceae</taxon>
        <taxon>Telluria group</taxon>
        <taxon>Duganella</taxon>
    </lineage>
</organism>
<evidence type="ECO:0000256" key="1">
    <source>
        <dbReference type="ARBA" id="ARBA00022692"/>
    </source>
</evidence>
<gene>
    <name evidence="6" type="ORF">GTP69_15075</name>
</gene>
<feature type="transmembrane region" description="Helical" evidence="4">
    <location>
        <begin position="42"/>
        <end position="62"/>
    </location>
</feature>
<name>A0ABW9W1E2_9BURK</name>
<dbReference type="EMBL" id="WWCT01000011">
    <property type="protein sequence ID" value="MYN27736.1"/>
    <property type="molecule type" value="Genomic_DNA"/>
</dbReference>
<reference evidence="6 7" key="1">
    <citation type="submission" date="2019-12" db="EMBL/GenBank/DDBJ databases">
        <title>Novel species isolated from a subtropical stream in China.</title>
        <authorList>
            <person name="Lu H."/>
        </authorList>
    </citation>
    <scope>NUCLEOTIDE SEQUENCE [LARGE SCALE GENOMIC DNA]</scope>
    <source>
        <strain evidence="6 7">CY42W</strain>
    </source>
</reference>
<proteinExistence type="predicted"/>
<dbReference type="PANTHER" id="PTHR23523">
    <property type="match status" value="1"/>
</dbReference>
<feature type="transmembrane region" description="Helical" evidence="4">
    <location>
        <begin position="69"/>
        <end position="88"/>
    </location>
</feature>
<feature type="transmembrane region" description="Helical" evidence="4">
    <location>
        <begin position="356"/>
        <end position="375"/>
    </location>
</feature>
<sequence>MFAALVCIVLVALGLRPGIVSIGPLLPRIIVQFGLSHTQASLLTTIPTLLMGLLALPAPWLARRFGRDRMILIALALLASASLLRAFAGSAALLFVATAGIGAGIAVAGTLIAGFIKESYPARVAMVMSIYATALALGSSMSALVTGAIAARFDGWRVGAGVWMISGLVALAAWLLVASGAPKARQTATAKRYAMPIGNRTAWLIALFFACNNFIFYAYISWLAPMYVEYGRNAASASLILATFTLAFMVANPVFGFLSHNEDRRMPLAISAGIALAGNLLMLVSPTAFPWLTVVLIAFGTGGSFTLAMTLPLDNAANADEANAWNAFVLLVSYVIAAAGPLLVGQLRDASGSFQPSLWLIAGVGAAMLAITPFLQPYRPSSITLAQAATKSATNF</sequence>
<keyword evidence="2 4" id="KW-1133">Transmembrane helix</keyword>
<feature type="transmembrane region" description="Helical" evidence="4">
    <location>
        <begin position="202"/>
        <end position="222"/>
    </location>
</feature>
<feature type="transmembrane region" description="Helical" evidence="4">
    <location>
        <begin position="325"/>
        <end position="344"/>
    </location>
</feature>
<dbReference type="InterPro" id="IPR020846">
    <property type="entry name" value="MFS_dom"/>
</dbReference>
<dbReference type="InterPro" id="IPR011701">
    <property type="entry name" value="MFS"/>
</dbReference>
<evidence type="ECO:0000256" key="4">
    <source>
        <dbReference type="SAM" id="Phobius"/>
    </source>
</evidence>
<feature type="domain" description="Major facilitator superfamily (MFS) profile" evidence="5">
    <location>
        <begin position="2"/>
        <end position="380"/>
    </location>
</feature>
<feature type="transmembrane region" description="Helical" evidence="4">
    <location>
        <begin position="267"/>
        <end position="285"/>
    </location>
</feature>
<dbReference type="Pfam" id="PF07690">
    <property type="entry name" value="MFS_1"/>
    <property type="match status" value="1"/>
</dbReference>
<dbReference type="SUPFAM" id="SSF103473">
    <property type="entry name" value="MFS general substrate transporter"/>
    <property type="match status" value="1"/>
</dbReference>
<evidence type="ECO:0000256" key="3">
    <source>
        <dbReference type="ARBA" id="ARBA00023136"/>
    </source>
</evidence>
<keyword evidence="7" id="KW-1185">Reference proteome</keyword>
<feature type="transmembrane region" description="Helical" evidence="4">
    <location>
        <begin position="291"/>
        <end position="313"/>
    </location>
</feature>
<dbReference type="PROSITE" id="PS50850">
    <property type="entry name" value="MFS"/>
    <property type="match status" value="1"/>
</dbReference>
<keyword evidence="3 4" id="KW-0472">Membrane</keyword>
<dbReference type="PANTHER" id="PTHR23523:SF2">
    <property type="entry name" value="2-NITROIMIDAZOLE TRANSPORTER"/>
    <property type="match status" value="1"/>
</dbReference>
<keyword evidence="1 4" id="KW-0812">Transmembrane</keyword>
<protein>
    <submittedName>
        <fullName evidence="6">MFS transporter</fullName>
    </submittedName>
</protein>